<dbReference type="PANTHER" id="PTHR43490:SF99">
    <property type="entry name" value="SHORT-CHAIN DEHYDROGENASE_REDUCTASE"/>
    <property type="match status" value="1"/>
</dbReference>
<reference evidence="5" key="1">
    <citation type="journal article" date="2016" name="Nat. Commun.">
        <title>The Gonium pectorale genome demonstrates co-option of cell cycle regulation during the evolution of multicellularity.</title>
        <authorList>
            <person name="Hanschen E.R."/>
            <person name="Marriage T.N."/>
            <person name="Ferris P.J."/>
            <person name="Hamaji T."/>
            <person name="Toyoda A."/>
            <person name="Fujiyama A."/>
            <person name="Neme R."/>
            <person name="Noguchi H."/>
            <person name="Minakuchi Y."/>
            <person name="Suzuki M."/>
            <person name="Kawai-Toyooka H."/>
            <person name="Smith D.R."/>
            <person name="Sparks H."/>
            <person name="Anderson J."/>
            <person name="Bakaric R."/>
            <person name="Luria V."/>
            <person name="Karger A."/>
            <person name="Kirschner M.W."/>
            <person name="Durand P.M."/>
            <person name="Michod R.E."/>
            <person name="Nozaki H."/>
            <person name="Olson B.J."/>
        </authorList>
    </citation>
    <scope>NUCLEOTIDE SEQUENCE [LARGE SCALE GENOMIC DNA]</scope>
    <source>
        <strain evidence="5">NIES-2863</strain>
    </source>
</reference>
<name>A0A150GLI9_GONPE</name>
<protein>
    <submittedName>
        <fullName evidence="4">Uncharacterized protein</fullName>
    </submittedName>
</protein>
<dbReference type="OrthoDB" id="1933717at2759"/>
<dbReference type="InterPro" id="IPR036291">
    <property type="entry name" value="NAD(P)-bd_dom_sf"/>
</dbReference>
<dbReference type="InterPro" id="IPR002347">
    <property type="entry name" value="SDR_fam"/>
</dbReference>
<organism evidence="4 5">
    <name type="scientific">Gonium pectorale</name>
    <name type="common">Green alga</name>
    <dbReference type="NCBI Taxonomy" id="33097"/>
    <lineage>
        <taxon>Eukaryota</taxon>
        <taxon>Viridiplantae</taxon>
        <taxon>Chlorophyta</taxon>
        <taxon>core chlorophytes</taxon>
        <taxon>Chlorophyceae</taxon>
        <taxon>CS clade</taxon>
        <taxon>Chlamydomonadales</taxon>
        <taxon>Volvocaceae</taxon>
        <taxon>Gonium</taxon>
    </lineage>
</organism>
<keyword evidence="5" id="KW-1185">Reference proteome</keyword>
<comment type="similarity">
    <text evidence="1">Belongs to the short-chain dehydrogenases/reductases (SDR) family.</text>
</comment>
<dbReference type="SUPFAM" id="SSF51735">
    <property type="entry name" value="NAD(P)-binding Rossmann-fold domains"/>
    <property type="match status" value="1"/>
</dbReference>
<sequence>MGAIATDKWWDMDTVAVVTGSNKGIGFEAARILAEQGLTTVVTSRNEELGKQAAAKIQAAAPESRVLFHQLDISDPASVDAFAAWLQKEAGGLTVLINNAGPCYGCCCCGSGGGSRRG</sequence>
<dbReference type="Gene3D" id="3.40.50.720">
    <property type="entry name" value="NAD(P)-binding Rossmann-like Domain"/>
    <property type="match status" value="1"/>
</dbReference>
<dbReference type="Pfam" id="PF00106">
    <property type="entry name" value="adh_short"/>
    <property type="match status" value="1"/>
</dbReference>
<comment type="caution">
    <text evidence="4">The sequence shown here is derived from an EMBL/GenBank/DDBJ whole genome shotgun (WGS) entry which is preliminary data.</text>
</comment>
<proteinExistence type="inferred from homology"/>
<dbReference type="STRING" id="33097.A0A150GLI9"/>
<gene>
    <name evidence="4" type="ORF">GPECTOR_15g288</name>
</gene>
<evidence type="ECO:0000313" key="5">
    <source>
        <dbReference type="Proteomes" id="UP000075714"/>
    </source>
</evidence>
<evidence type="ECO:0000313" key="4">
    <source>
        <dbReference type="EMBL" id="KXZ50605.1"/>
    </source>
</evidence>
<keyword evidence="3" id="KW-0560">Oxidoreductase</keyword>
<dbReference type="PRINTS" id="PR00081">
    <property type="entry name" value="GDHRDH"/>
</dbReference>
<dbReference type="Proteomes" id="UP000075714">
    <property type="component" value="Unassembled WGS sequence"/>
</dbReference>
<keyword evidence="2" id="KW-0521">NADP</keyword>
<dbReference type="GO" id="GO:0016020">
    <property type="term" value="C:membrane"/>
    <property type="evidence" value="ECO:0007669"/>
    <property type="project" value="TreeGrafter"/>
</dbReference>
<dbReference type="GO" id="GO:0016491">
    <property type="term" value="F:oxidoreductase activity"/>
    <property type="evidence" value="ECO:0007669"/>
    <property type="project" value="UniProtKB-KW"/>
</dbReference>
<accession>A0A150GLI9</accession>
<dbReference type="EMBL" id="LSYV01000016">
    <property type="protein sequence ID" value="KXZ50605.1"/>
    <property type="molecule type" value="Genomic_DNA"/>
</dbReference>
<evidence type="ECO:0000256" key="3">
    <source>
        <dbReference type="ARBA" id="ARBA00023002"/>
    </source>
</evidence>
<dbReference type="AlphaFoldDB" id="A0A150GLI9"/>
<evidence type="ECO:0000256" key="2">
    <source>
        <dbReference type="ARBA" id="ARBA00022857"/>
    </source>
</evidence>
<evidence type="ECO:0000256" key="1">
    <source>
        <dbReference type="ARBA" id="ARBA00006484"/>
    </source>
</evidence>
<dbReference type="PANTHER" id="PTHR43490">
    <property type="entry name" value="(+)-NEOMENTHOL DEHYDROGENASE"/>
    <property type="match status" value="1"/>
</dbReference>